<proteinExistence type="predicted"/>
<organism evidence="1 2">
    <name type="scientific">Bradyrhizobium ontarionense</name>
    <dbReference type="NCBI Taxonomy" id="2898149"/>
    <lineage>
        <taxon>Bacteria</taxon>
        <taxon>Pseudomonadati</taxon>
        <taxon>Pseudomonadota</taxon>
        <taxon>Alphaproteobacteria</taxon>
        <taxon>Hyphomicrobiales</taxon>
        <taxon>Nitrobacteraceae</taxon>
        <taxon>Bradyrhizobium</taxon>
    </lineage>
</organism>
<protein>
    <submittedName>
        <fullName evidence="1">Uncharacterized protein</fullName>
    </submittedName>
</protein>
<keyword evidence="2" id="KW-1185">Reference proteome</keyword>
<name>A0ABY3R9R9_9BRAD</name>
<reference evidence="1" key="1">
    <citation type="journal article" date="2024" name="Antonie Van Leeuwenhoek">
        <title>Bradyrhizobium ontarionense sp. nov., a novel bacterial symbiont isolated from Aeschynomene indica (Indian jointvetch), harbours photosynthesis, nitrogen fixation and nitrous oxide (N2O) reductase genes.</title>
        <authorList>
            <person name="Bromfield E.S.P."/>
            <person name="Cloutier S."/>
        </authorList>
    </citation>
    <scope>NUCLEOTIDE SEQUENCE</scope>
    <source>
        <strain evidence="1">A19</strain>
    </source>
</reference>
<dbReference type="EMBL" id="CP088156">
    <property type="protein sequence ID" value="UFZ03777.1"/>
    <property type="molecule type" value="Genomic_DNA"/>
</dbReference>
<dbReference type="Proteomes" id="UP001431010">
    <property type="component" value="Chromosome"/>
</dbReference>
<accession>A0ABY3R9R9</accession>
<gene>
    <name evidence="1" type="ORF">LQG66_31990</name>
</gene>
<dbReference type="RefSeq" id="WP_231319792.1">
    <property type="nucleotide sequence ID" value="NZ_CP088156.1"/>
</dbReference>
<sequence length="47" mass="5435">MDEYVHLQNLILLKKRLAEPQDESQRTVLLKLLADEEARVPSTKKSS</sequence>
<evidence type="ECO:0000313" key="2">
    <source>
        <dbReference type="Proteomes" id="UP001431010"/>
    </source>
</evidence>
<evidence type="ECO:0000313" key="1">
    <source>
        <dbReference type="EMBL" id="UFZ03777.1"/>
    </source>
</evidence>